<name>A0AAN8FAL7_9EURO</name>
<evidence type="ECO:0000256" key="2">
    <source>
        <dbReference type="SAM" id="Phobius"/>
    </source>
</evidence>
<dbReference type="EMBL" id="JAKLMC020000008">
    <property type="protein sequence ID" value="KAK5954656.1"/>
    <property type="molecule type" value="Genomic_DNA"/>
</dbReference>
<reference evidence="3 4" key="1">
    <citation type="submission" date="2022-12" db="EMBL/GenBank/DDBJ databases">
        <title>Genomic features and morphological characterization of a novel Knufia sp. strain isolated from spacecraft assembly facility.</title>
        <authorList>
            <person name="Teixeira M."/>
            <person name="Chander A.M."/>
            <person name="Stajich J.E."/>
            <person name="Venkateswaran K."/>
        </authorList>
    </citation>
    <scope>NUCLEOTIDE SEQUENCE [LARGE SCALE GENOMIC DNA]</scope>
    <source>
        <strain evidence="3 4">FJI-L2-BK-P2</strain>
    </source>
</reference>
<comment type="caution">
    <text evidence="3">The sequence shown here is derived from an EMBL/GenBank/DDBJ whole genome shotgun (WGS) entry which is preliminary data.</text>
</comment>
<feature type="region of interest" description="Disordered" evidence="1">
    <location>
        <begin position="146"/>
        <end position="177"/>
    </location>
</feature>
<keyword evidence="2" id="KW-0472">Membrane</keyword>
<organism evidence="3 4">
    <name type="scientific">Knufia fluminis</name>
    <dbReference type="NCBI Taxonomy" id="191047"/>
    <lineage>
        <taxon>Eukaryota</taxon>
        <taxon>Fungi</taxon>
        <taxon>Dikarya</taxon>
        <taxon>Ascomycota</taxon>
        <taxon>Pezizomycotina</taxon>
        <taxon>Eurotiomycetes</taxon>
        <taxon>Chaetothyriomycetidae</taxon>
        <taxon>Chaetothyriales</taxon>
        <taxon>Trichomeriaceae</taxon>
        <taxon>Knufia</taxon>
    </lineage>
</organism>
<proteinExistence type="predicted"/>
<gene>
    <name evidence="3" type="ORF">OHC33_004380</name>
</gene>
<feature type="region of interest" description="Disordered" evidence="1">
    <location>
        <begin position="216"/>
        <end position="246"/>
    </location>
</feature>
<dbReference type="Proteomes" id="UP001316803">
    <property type="component" value="Unassembled WGS sequence"/>
</dbReference>
<dbReference type="AlphaFoldDB" id="A0AAN8FAL7"/>
<keyword evidence="2" id="KW-1133">Transmembrane helix</keyword>
<evidence type="ECO:0000313" key="4">
    <source>
        <dbReference type="Proteomes" id="UP001316803"/>
    </source>
</evidence>
<protein>
    <submittedName>
        <fullName evidence="3">Uncharacterized protein</fullName>
    </submittedName>
</protein>
<keyword evidence="2" id="KW-0812">Transmembrane</keyword>
<feature type="transmembrane region" description="Helical" evidence="2">
    <location>
        <begin position="20"/>
        <end position="41"/>
    </location>
</feature>
<accession>A0AAN8FAL7</accession>
<feature type="compositionally biased region" description="Polar residues" evidence="1">
    <location>
        <begin position="230"/>
        <end position="243"/>
    </location>
</feature>
<evidence type="ECO:0000256" key="1">
    <source>
        <dbReference type="SAM" id="MobiDB-lite"/>
    </source>
</evidence>
<keyword evidence="4" id="KW-1185">Reference proteome</keyword>
<sequence length="329" mass="36391">MPYRNAEQEFTVKMVSTFTILAIVLLAIPVATSVAVLISATSKRARASRQRYAAKVHTQMMQASLETQRMQGPNGRTVFRTTTTRPAQSKPQRPPRTPVLPYNIQQAYKEPSARKPSLKNAWQRLSRPFSMGPQQYAEDQIELTQKTPPMPAMPHKTKKGSYEGPVSPLTAGSSSSWNTVDRLDHNSDPISPLSVTNMNGSSSVTGTILRGYQSQRQKPSPISHNRHAQDTFQNIPLTPPTRSNSRKLDLGTSRGFIPPHVDIHNKQQLKEYAMQKGKEAGKQAVVAGANYAANNIKTNVVDANRQKVNHVQLAKPPKAKTIKGRGGWI</sequence>
<evidence type="ECO:0000313" key="3">
    <source>
        <dbReference type="EMBL" id="KAK5954656.1"/>
    </source>
</evidence>